<dbReference type="STRING" id="1121316.SAMN02745207_00442"/>
<dbReference type="InterPro" id="IPR001932">
    <property type="entry name" value="PPM-type_phosphatase-like_dom"/>
</dbReference>
<keyword evidence="3" id="KW-1185">Reference proteome</keyword>
<reference evidence="2 3" key="1">
    <citation type="submission" date="2016-11" db="EMBL/GenBank/DDBJ databases">
        <authorList>
            <person name="Jaros S."/>
            <person name="Januszkiewicz K."/>
            <person name="Wedrychowicz H."/>
        </authorList>
    </citation>
    <scope>NUCLEOTIDE SEQUENCE [LARGE SCALE GENOMIC DNA]</scope>
    <source>
        <strain evidence="2 3">DSM 8605</strain>
    </source>
</reference>
<gene>
    <name evidence="2" type="ORF">SAMN02745207_00442</name>
</gene>
<sequence length="330" mass="36991">MWKAVNYEVCGRGHEKTSMPCQDRTFYSTNNNVNIIALADGAGSAKLSHYGAETVIKAASEFISNNFDALISNEDGKQVKIEILNYLLDSLKSKSVELACDLKELASTFLMAAVREDVFLISHIGDGVIGYLKGCELKIASKPENGEFANTTTFVTSKDAISAMKLFKGNCDNINGFVLMSDGTAESFYYKKDATLAPVLIKMMHRNAILEHNKMFENVKLSFDSVVVNNTQDDCSIAIMSRKCGILCDYRYLSDKEKCDLLGIKYGTTSYKKQISKFDNIVEFLHTSRTLEQVSRKLYIKKKHIKKSLDRLINMGLITRVGHKFEKVEV</sequence>
<dbReference type="Proteomes" id="UP000184447">
    <property type="component" value="Unassembled WGS sequence"/>
</dbReference>
<dbReference type="InterPro" id="IPR036457">
    <property type="entry name" value="PPM-type-like_dom_sf"/>
</dbReference>
<dbReference type="SUPFAM" id="SSF81606">
    <property type="entry name" value="PP2C-like"/>
    <property type="match status" value="1"/>
</dbReference>
<name>A0A1M5RC60_9CLOT</name>
<evidence type="ECO:0000313" key="3">
    <source>
        <dbReference type="Proteomes" id="UP000184447"/>
    </source>
</evidence>
<accession>A0A1M5RC60</accession>
<feature type="domain" description="PPM-type phosphatase" evidence="1">
    <location>
        <begin position="10"/>
        <end position="206"/>
    </location>
</feature>
<protein>
    <submittedName>
        <fullName evidence="2">Protein phosphatase 2C</fullName>
    </submittedName>
</protein>
<dbReference type="OrthoDB" id="9805674at2"/>
<dbReference type="Pfam" id="PF13672">
    <property type="entry name" value="PP2C_2"/>
    <property type="match status" value="1"/>
</dbReference>
<dbReference type="Gene3D" id="3.60.40.10">
    <property type="entry name" value="PPM-type phosphatase domain"/>
    <property type="match status" value="1"/>
</dbReference>
<evidence type="ECO:0000259" key="1">
    <source>
        <dbReference type="Pfam" id="PF13672"/>
    </source>
</evidence>
<dbReference type="RefSeq" id="WP_073336565.1">
    <property type="nucleotide sequence ID" value="NZ_FQXM01000003.1"/>
</dbReference>
<dbReference type="AlphaFoldDB" id="A0A1M5RC60"/>
<proteinExistence type="predicted"/>
<organism evidence="2 3">
    <name type="scientific">Clostridium grantii DSM 8605</name>
    <dbReference type="NCBI Taxonomy" id="1121316"/>
    <lineage>
        <taxon>Bacteria</taxon>
        <taxon>Bacillati</taxon>
        <taxon>Bacillota</taxon>
        <taxon>Clostridia</taxon>
        <taxon>Eubacteriales</taxon>
        <taxon>Clostridiaceae</taxon>
        <taxon>Clostridium</taxon>
    </lineage>
</organism>
<dbReference type="EMBL" id="FQXM01000003">
    <property type="protein sequence ID" value="SHH23748.1"/>
    <property type="molecule type" value="Genomic_DNA"/>
</dbReference>
<evidence type="ECO:0000313" key="2">
    <source>
        <dbReference type="EMBL" id="SHH23748.1"/>
    </source>
</evidence>